<accession>A0A6P8YHX3</accession>
<sequence length="563" mass="64192">MDEESKHLLRSWGFEQLIDKFAEDEIGLENIKANAVSEVYLRPLLKPGPRFLLLSKIEEYAKKCRADESNPTNEDTPNDENEAISLDNLGACQSESEEDEVEPRPPPAKKAKQAKKSNSAVDFIEKRSNDHNVNRLIKNLDVHAVITGDSLAKVVLETYQLKAENNRHLDERGRKQIIRCVGAHLLSISKDLKNEHVLCVAEKLIKLFPSESLGTYYIAPKTYPNQDIAKGRLTYKYRNLKSAQSTLSKQEVNEAGPSRVLSSPQSDNPYQWILDYIEDPSITDERLGAEHWLRHQNSPWPEVLEKWRLTAPLRLQGLINTNKLERTAKRDTGVATEVQLLGKYFDTHTLLRHSSGYQLLCQDFDFIFKESANNLYLHWESFELKLLDLAKEVVTDKFGLSALTTLSDDTLSKETRTLTLLTLIPSVCQPQIKLKVAAGKLWKVSIPDSRQSFILQVNALADLRTAIKRRGEKLQLNKQRAQPFIAVVGGTKAYFCVDKVVYSCNNILSALESCYKSFFALHALYPPECEQVWLIIQRCLYRMETPYDNLGIAKLHEIEPRLK</sequence>
<evidence type="ECO:0000256" key="1">
    <source>
        <dbReference type="SAM" id="MobiDB-lite"/>
    </source>
</evidence>
<dbReference type="RefSeq" id="XP_034236585.1">
    <property type="nucleotide sequence ID" value="XM_034380694.1"/>
</dbReference>
<dbReference type="AlphaFoldDB" id="A0A6P8YHX3"/>
<dbReference type="GeneID" id="117642456"/>
<reference evidence="3" key="1">
    <citation type="submission" date="2025-08" db="UniProtKB">
        <authorList>
            <consortium name="RefSeq"/>
        </authorList>
    </citation>
    <scope>IDENTIFICATION</scope>
    <source>
        <tissue evidence="3">Total insect</tissue>
    </source>
</reference>
<dbReference type="PANTHER" id="PTHR31025">
    <property type="entry name" value="SI:CH211-196P9.1-RELATED"/>
    <property type="match status" value="1"/>
</dbReference>
<name>A0A6P8YHX3_THRPL</name>
<dbReference type="KEGG" id="tpal:117642456"/>
<dbReference type="OrthoDB" id="7698488at2759"/>
<proteinExistence type="predicted"/>
<dbReference type="Proteomes" id="UP000515158">
    <property type="component" value="Unplaced"/>
</dbReference>
<gene>
    <name evidence="3" type="primary">LOC117642456</name>
</gene>
<dbReference type="InParanoid" id="A0A6P8YHX3"/>
<evidence type="ECO:0000313" key="2">
    <source>
        <dbReference type="Proteomes" id="UP000515158"/>
    </source>
</evidence>
<evidence type="ECO:0000313" key="3">
    <source>
        <dbReference type="RefSeq" id="XP_034236585.1"/>
    </source>
</evidence>
<protein>
    <submittedName>
        <fullName evidence="3">Uncharacterized protein LOC117642456</fullName>
    </submittedName>
</protein>
<dbReference type="PANTHER" id="PTHR31025:SF9">
    <property type="entry name" value="SI:DKEY-286J15.1"/>
    <property type="match status" value="1"/>
</dbReference>
<organism evidence="3">
    <name type="scientific">Thrips palmi</name>
    <name type="common">Melon thrips</name>
    <dbReference type="NCBI Taxonomy" id="161013"/>
    <lineage>
        <taxon>Eukaryota</taxon>
        <taxon>Metazoa</taxon>
        <taxon>Ecdysozoa</taxon>
        <taxon>Arthropoda</taxon>
        <taxon>Hexapoda</taxon>
        <taxon>Insecta</taxon>
        <taxon>Pterygota</taxon>
        <taxon>Neoptera</taxon>
        <taxon>Paraneoptera</taxon>
        <taxon>Thysanoptera</taxon>
        <taxon>Terebrantia</taxon>
        <taxon>Thripoidea</taxon>
        <taxon>Thripidae</taxon>
        <taxon>Thrips</taxon>
    </lineage>
</organism>
<feature type="region of interest" description="Disordered" evidence="1">
    <location>
        <begin position="92"/>
        <end position="120"/>
    </location>
</feature>
<keyword evidence="2" id="KW-1185">Reference proteome</keyword>